<sequence length="403" mass="43201">MINEQLINPQSIVVVGGSNDLQKPGGKILHNILECYRGEIFVLNPKQDLVQGVKSCKEIKELPTEVDLAVIAIPAKFCPAIVKELIQKKDTKAFIIISAGFGEENEQGAQYEREIVELVNKAGGCLIGPNCIGVINHHHHSIFTEPIPMLDPSGADFISGSGATAVFILETGVGLGLKFNSIFSVGNSAQTGVEDVLAYLDETFDPDKSSKIKLLYIESIKDPDKLLRHANSLVNKGCKIAAIKSGRSEAGMRAAQSHTGAMASSDMAVDALFKKAGIIRCHGRLELATVAAVCMAKELKGENMAVITHAGGPAVMLTDSLAQGGIQIPTIEGPKAEQLQAKLFEGSSVSNPIDFLSTGTAEQLVLSLMPAKKILTKSTPWQSSLAARDSSLFVKYTKYYIRR</sequence>
<dbReference type="SUPFAM" id="SSF52210">
    <property type="entry name" value="Succinyl-CoA synthetase domains"/>
    <property type="match status" value="2"/>
</dbReference>
<dbReference type="InterPro" id="IPR032875">
    <property type="entry name" value="Succ_CoA_lig_flav_dom"/>
</dbReference>
<dbReference type="Gene3D" id="3.40.50.720">
    <property type="entry name" value="NAD(P)-binding Rossmann-like Domain"/>
    <property type="match status" value="1"/>
</dbReference>
<name>W7XX69_9BACT</name>
<dbReference type="SMART" id="SM00881">
    <property type="entry name" value="CoA_binding"/>
    <property type="match status" value="1"/>
</dbReference>
<dbReference type="STRING" id="869213.GCA_000517085_00068"/>
<evidence type="ECO:0000313" key="2">
    <source>
        <dbReference type="EMBL" id="GAF03040.1"/>
    </source>
</evidence>
<dbReference type="InterPro" id="IPR016102">
    <property type="entry name" value="Succinyl-CoA_synth-like"/>
</dbReference>
<dbReference type="PANTHER" id="PTHR42793">
    <property type="entry name" value="COA BINDING DOMAIN CONTAINING PROTEIN"/>
    <property type="match status" value="1"/>
</dbReference>
<feature type="domain" description="CoA-binding" evidence="1">
    <location>
        <begin position="6"/>
        <end position="101"/>
    </location>
</feature>
<dbReference type="SUPFAM" id="SSF51735">
    <property type="entry name" value="NAD(P)-binding Rossmann-fold domains"/>
    <property type="match status" value="1"/>
</dbReference>
<dbReference type="Pfam" id="PF13607">
    <property type="entry name" value="Succ_CoA_lig"/>
    <property type="match status" value="1"/>
</dbReference>
<gene>
    <name evidence="2" type="ORF">JCM21142_41694</name>
</gene>
<dbReference type="EMBL" id="BAMD01000017">
    <property type="protein sequence ID" value="GAF03040.1"/>
    <property type="molecule type" value="Genomic_DNA"/>
</dbReference>
<comment type="caution">
    <text evidence="2">The sequence shown here is derived from an EMBL/GenBank/DDBJ whole genome shotgun (WGS) entry which is preliminary data.</text>
</comment>
<dbReference type="RefSeq" id="WP_235208122.1">
    <property type="nucleotide sequence ID" value="NZ_BAMD01000017.1"/>
</dbReference>
<keyword evidence="3" id="KW-1185">Reference proteome</keyword>
<dbReference type="eggNOG" id="COG1042">
    <property type="taxonomic scope" value="Bacteria"/>
</dbReference>
<dbReference type="Pfam" id="PF13380">
    <property type="entry name" value="CoA_binding_2"/>
    <property type="match status" value="1"/>
</dbReference>
<accession>W7XX69</accession>
<evidence type="ECO:0000313" key="3">
    <source>
        <dbReference type="Proteomes" id="UP000019402"/>
    </source>
</evidence>
<organism evidence="2 3">
    <name type="scientific">Saccharicrinis fermentans DSM 9555 = JCM 21142</name>
    <dbReference type="NCBI Taxonomy" id="869213"/>
    <lineage>
        <taxon>Bacteria</taxon>
        <taxon>Pseudomonadati</taxon>
        <taxon>Bacteroidota</taxon>
        <taxon>Bacteroidia</taxon>
        <taxon>Marinilabiliales</taxon>
        <taxon>Marinilabiliaceae</taxon>
        <taxon>Saccharicrinis</taxon>
    </lineage>
</organism>
<protein>
    <recommendedName>
        <fullName evidence="1">CoA-binding domain-containing protein</fullName>
    </recommendedName>
</protein>
<reference evidence="2 3" key="1">
    <citation type="journal article" date="2014" name="Genome Announc.">
        <title>Draft Genome Sequence of Cytophaga fermentans JCM 21142T, a Facultative Anaerobe Isolated from Marine Mud.</title>
        <authorList>
            <person name="Starns D."/>
            <person name="Oshima K."/>
            <person name="Suda W."/>
            <person name="Iino T."/>
            <person name="Yuki M."/>
            <person name="Inoue J."/>
            <person name="Kitamura K."/>
            <person name="Iida T."/>
            <person name="Darby A."/>
            <person name="Hattori M."/>
            <person name="Ohkuma M."/>
        </authorList>
    </citation>
    <scope>NUCLEOTIDE SEQUENCE [LARGE SCALE GENOMIC DNA]</scope>
    <source>
        <strain evidence="2 3">JCM 21142</strain>
    </source>
</reference>
<dbReference type="InterPro" id="IPR036291">
    <property type="entry name" value="NAD(P)-bd_dom_sf"/>
</dbReference>
<evidence type="ECO:0000259" key="1">
    <source>
        <dbReference type="SMART" id="SM00881"/>
    </source>
</evidence>
<dbReference type="AlphaFoldDB" id="W7XX69"/>
<proteinExistence type="predicted"/>
<dbReference type="Gene3D" id="3.40.50.261">
    <property type="entry name" value="Succinyl-CoA synthetase domains"/>
    <property type="match status" value="2"/>
</dbReference>
<dbReference type="InterPro" id="IPR003781">
    <property type="entry name" value="CoA-bd"/>
</dbReference>
<dbReference type="Proteomes" id="UP000019402">
    <property type="component" value="Unassembled WGS sequence"/>
</dbReference>
<dbReference type="PANTHER" id="PTHR42793:SF1">
    <property type="entry name" value="PEPTIDYL-LYSINE N-ACETYLTRANSFERASE PATZ"/>
    <property type="match status" value="1"/>
</dbReference>